<reference evidence="1" key="1">
    <citation type="submission" date="2013-07" db="EMBL/GenBank/DDBJ databases">
        <title>The genome of Eucalyptus grandis.</title>
        <authorList>
            <person name="Schmutz J."/>
            <person name="Hayes R."/>
            <person name="Myburg A."/>
            <person name="Tuskan G."/>
            <person name="Grattapaglia D."/>
            <person name="Rokhsar D.S."/>
        </authorList>
    </citation>
    <scope>NUCLEOTIDE SEQUENCE</scope>
    <source>
        <tissue evidence="1">Leaf extractions</tissue>
    </source>
</reference>
<protein>
    <submittedName>
        <fullName evidence="1">Uncharacterized protein</fullName>
    </submittedName>
</protein>
<dbReference type="InParanoid" id="A0A059C6R6"/>
<dbReference type="AlphaFoldDB" id="A0A059C6R6"/>
<organism evidence="1">
    <name type="scientific">Eucalyptus grandis</name>
    <name type="common">Flooded gum</name>
    <dbReference type="NCBI Taxonomy" id="71139"/>
    <lineage>
        <taxon>Eukaryota</taxon>
        <taxon>Viridiplantae</taxon>
        <taxon>Streptophyta</taxon>
        <taxon>Embryophyta</taxon>
        <taxon>Tracheophyta</taxon>
        <taxon>Spermatophyta</taxon>
        <taxon>Magnoliopsida</taxon>
        <taxon>eudicotyledons</taxon>
        <taxon>Gunneridae</taxon>
        <taxon>Pentapetalae</taxon>
        <taxon>rosids</taxon>
        <taxon>malvids</taxon>
        <taxon>Myrtales</taxon>
        <taxon>Myrtaceae</taxon>
        <taxon>Myrtoideae</taxon>
        <taxon>Eucalypteae</taxon>
        <taxon>Eucalyptus</taxon>
    </lineage>
</organism>
<sequence>MARKKFGPLSILRSLIKKQRHLATGVCVIILLEKVDVAYPIRSLFFYVGFSATSNIKEVCHGCANDKFGGCGSIQSLFKKL</sequence>
<name>A0A059C6R6_EUCGR</name>
<dbReference type="EMBL" id="KK198757">
    <property type="protein sequence ID" value="KCW73630.1"/>
    <property type="molecule type" value="Genomic_DNA"/>
</dbReference>
<proteinExistence type="predicted"/>
<accession>A0A059C6R6</accession>
<gene>
    <name evidence="1" type="ORF">EUGRSUZ_E02202</name>
</gene>
<evidence type="ECO:0000313" key="1">
    <source>
        <dbReference type="EMBL" id="KCW73630.1"/>
    </source>
</evidence>
<dbReference type="Gramene" id="KCW73630">
    <property type="protein sequence ID" value="KCW73630"/>
    <property type="gene ID" value="EUGRSUZ_E02202"/>
</dbReference>